<dbReference type="InterPro" id="IPR049980">
    <property type="entry name" value="LTA4H_cat"/>
</dbReference>
<proteinExistence type="inferred from homology"/>
<dbReference type="Pfam" id="PF01433">
    <property type="entry name" value="Peptidase_M1"/>
    <property type="match status" value="1"/>
</dbReference>
<keyword evidence="9" id="KW-0479">Metal-binding</keyword>
<dbReference type="InterPro" id="IPR014782">
    <property type="entry name" value="Peptidase_M1_dom"/>
</dbReference>
<dbReference type="InterPro" id="IPR034015">
    <property type="entry name" value="M1_LTA4H"/>
</dbReference>
<evidence type="ECO:0000313" key="14">
    <source>
        <dbReference type="EMBL" id="GGC53693.1"/>
    </source>
</evidence>
<name>A0ABQ1N576_9BACT</name>
<comment type="cofactor">
    <cofactor evidence="2">
        <name>Zn(2+)</name>
        <dbReference type="ChEBI" id="CHEBI:29105"/>
    </cofactor>
</comment>
<keyword evidence="11" id="KW-0862">Zinc</keyword>
<evidence type="ECO:0000256" key="4">
    <source>
        <dbReference type="ARBA" id="ARBA00010136"/>
    </source>
</evidence>
<evidence type="ECO:0000256" key="1">
    <source>
        <dbReference type="ARBA" id="ARBA00000098"/>
    </source>
</evidence>
<dbReference type="Proteomes" id="UP000636010">
    <property type="component" value="Unassembled WGS sequence"/>
</dbReference>
<dbReference type="Pfam" id="PF09127">
    <property type="entry name" value="Leuk-A4-hydro_C"/>
    <property type="match status" value="1"/>
</dbReference>
<evidence type="ECO:0000256" key="8">
    <source>
        <dbReference type="ARBA" id="ARBA00022670"/>
    </source>
</evidence>
<keyword evidence="12" id="KW-0482">Metalloprotease</keyword>
<gene>
    <name evidence="14" type="primary">pepN</name>
    <name evidence="14" type="ORF">GCM10011506_44170</name>
</gene>
<evidence type="ECO:0000259" key="13">
    <source>
        <dbReference type="SMART" id="SM01263"/>
    </source>
</evidence>
<sequence length="611" mass="69958">MNKSSEENRVENINLIVNDQHSFAKPSTAKISHLNWEAEVSFENKSLNAKASYLIQAAQNANEIIFDTKNLSVSEVFLNDSIKSTDYFFGKTDKILGKPLHVPINSNIKSVSIIYNTSPSAEALQWLSPGQTAGKVSPFLFTQSQAILCRSWIPIQDSPGIRFTYNASVKVPEGFMALMSAENPQKVDTTGNYKFEMKQPIPAYLMALAVGDLTFEAIGERTGVYAEPATIEKAKYELAEMDEMLQTAETLYGEYRWERFDVLMLPPSFPFGGMENPRLTFATPTILAGDRSLTSLIAHELAHSWSGNLVTNATWEDFWLNEGFTVYFENRIMEEIYGKEYADMLALISYRDVLADIASMKKEGNTKDTHLKLNLQNRNPDDGMTAIAYDKGFFFLKTLEKMAGRDKFDAFLKQYFQSHAFQSMNTKAFVLYVEQYLFGKYNLQVPEGMLSSWIYEEGLPESFTPPTSTKFANVNGILDKWLKNELEDSLNQYKWSTHEWLHFLQQLPDSIDNQIMEKLDVEMDFTNSGNSEILAEWFLLSIKNNYSKAYSQMEAFLVETGRRKFLMPLYTEMVKTEQGKAMALRIYRRARPNYHFVSYNSLDKLLNYEPN</sequence>
<comment type="subcellular location">
    <subcellularLocation>
        <location evidence="3">Cytoplasm</location>
    </subcellularLocation>
</comment>
<evidence type="ECO:0000256" key="5">
    <source>
        <dbReference type="ARBA" id="ARBA00012564"/>
    </source>
</evidence>
<comment type="caution">
    <text evidence="14">The sequence shown here is derived from an EMBL/GenBank/DDBJ whole genome shotgun (WGS) entry which is preliminary data.</text>
</comment>
<keyword evidence="8" id="KW-0645">Protease</keyword>
<dbReference type="InterPro" id="IPR038502">
    <property type="entry name" value="M1_LTA-4_hydro/amino_C_sf"/>
</dbReference>
<dbReference type="SUPFAM" id="SSF63737">
    <property type="entry name" value="Leukotriene A4 hydrolase N-terminal domain"/>
    <property type="match status" value="1"/>
</dbReference>
<organism evidence="14 15">
    <name type="scientific">Marivirga lumbricoides</name>
    <dbReference type="NCBI Taxonomy" id="1046115"/>
    <lineage>
        <taxon>Bacteria</taxon>
        <taxon>Pseudomonadati</taxon>
        <taxon>Bacteroidota</taxon>
        <taxon>Cytophagia</taxon>
        <taxon>Cytophagales</taxon>
        <taxon>Marivirgaceae</taxon>
        <taxon>Marivirga</taxon>
    </lineage>
</organism>
<keyword evidence="14" id="KW-0031">Aminopeptidase</keyword>
<keyword evidence="7" id="KW-0963">Cytoplasm</keyword>
<dbReference type="Gene3D" id="1.10.390.10">
    <property type="entry name" value="Neutral Protease Domain 2"/>
    <property type="match status" value="1"/>
</dbReference>
<evidence type="ECO:0000256" key="7">
    <source>
        <dbReference type="ARBA" id="ARBA00022490"/>
    </source>
</evidence>
<feature type="domain" description="Peptidase M1 leukotriene A4 hydrolase/aminopeptidase C-terminal" evidence="13">
    <location>
        <begin position="468"/>
        <end position="606"/>
    </location>
</feature>
<dbReference type="Gene3D" id="1.25.40.320">
    <property type="entry name" value="Peptidase M1, leukotriene A4 hydrolase/aminopeptidase C-terminal domain"/>
    <property type="match status" value="1"/>
</dbReference>
<dbReference type="Gene3D" id="3.30.2010.30">
    <property type="match status" value="1"/>
</dbReference>
<dbReference type="EC" id="3.4.11.2" evidence="5"/>
<evidence type="ECO:0000256" key="9">
    <source>
        <dbReference type="ARBA" id="ARBA00022723"/>
    </source>
</evidence>
<comment type="catalytic activity">
    <reaction evidence="1">
        <text>Release of an N-terminal amino acid, Xaa-|-Yaa- from a peptide, amide or arylamide. Xaa is preferably Ala, but may be most amino acids including Pro (slow action). When a terminal hydrophobic residue is followed by a prolyl residue, the two may be released as an intact Xaa-Pro dipeptide.</text>
        <dbReference type="EC" id="3.4.11.2"/>
    </reaction>
</comment>
<evidence type="ECO:0000256" key="2">
    <source>
        <dbReference type="ARBA" id="ARBA00001947"/>
    </source>
</evidence>
<dbReference type="SMART" id="SM01263">
    <property type="entry name" value="Leuk-A4-hydro_C"/>
    <property type="match status" value="1"/>
</dbReference>
<dbReference type="RefSeq" id="WP_188467517.1">
    <property type="nucleotide sequence ID" value="NZ_BAABHU010000018.1"/>
</dbReference>
<dbReference type="SUPFAM" id="SSF55486">
    <property type="entry name" value="Metalloproteases ('zincins'), catalytic domain"/>
    <property type="match status" value="1"/>
</dbReference>
<comment type="similarity">
    <text evidence="4">Belongs to the peptidase M1 family.</text>
</comment>
<evidence type="ECO:0000256" key="6">
    <source>
        <dbReference type="ARBA" id="ARBA00015611"/>
    </source>
</evidence>
<dbReference type="Gene3D" id="2.60.40.1730">
    <property type="entry name" value="tricorn interacting facor f3 domain"/>
    <property type="match status" value="1"/>
</dbReference>
<keyword evidence="10" id="KW-0378">Hydrolase</keyword>
<dbReference type="InterPro" id="IPR001930">
    <property type="entry name" value="Peptidase_M1"/>
</dbReference>
<evidence type="ECO:0000256" key="12">
    <source>
        <dbReference type="ARBA" id="ARBA00023049"/>
    </source>
</evidence>
<accession>A0ABQ1N576</accession>
<evidence type="ECO:0000313" key="15">
    <source>
        <dbReference type="Proteomes" id="UP000636010"/>
    </source>
</evidence>
<dbReference type="PANTHER" id="PTHR45726">
    <property type="entry name" value="LEUKOTRIENE A-4 HYDROLASE"/>
    <property type="match status" value="1"/>
</dbReference>
<dbReference type="PANTHER" id="PTHR45726:SF3">
    <property type="entry name" value="LEUKOTRIENE A-4 HYDROLASE"/>
    <property type="match status" value="1"/>
</dbReference>
<dbReference type="InterPro" id="IPR015211">
    <property type="entry name" value="Peptidase_M1_C"/>
</dbReference>
<evidence type="ECO:0000256" key="10">
    <source>
        <dbReference type="ARBA" id="ARBA00022801"/>
    </source>
</evidence>
<dbReference type="SUPFAM" id="SSF48371">
    <property type="entry name" value="ARM repeat"/>
    <property type="match status" value="1"/>
</dbReference>
<dbReference type="InterPro" id="IPR016024">
    <property type="entry name" value="ARM-type_fold"/>
</dbReference>
<dbReference type="InterPro" id="IPR045357">
    <property type="entry name" value="Aminopeptidase_N-like_N"/>
</dbReference>
<dbReference type="Pfam" id="PF17900">
    <property type="entry name" value="Peptidase_M1_N"/>
    <property type="match status" value="1"/>
</dbReference>
<dbReference type="PRINTS" id="PR00756">
    <property type="entry name" value="ALADIPTASE"/>
</dbReference>
<dbReference type="EMBL" id="BMEC01000018">
    <property type="protein sequence ID" value="GGC53693.1"/>
    <property type="molecule type" value="Genomic_DNA"/>
</dbReference>
<evidence type="ECO:0000256" key="11">
    <source>
        <dbReference type="ARBA" id="ARBA00022833"/>
    </source>
</evidence>
<keyword evidence="15" id="KW-1185">Reference proteome</keyword>
<reference evidence="15" key="1">
    <citation type="journal article" date="2019" name="Int. J. Syst. Evol. Microbiol.">
        <title>The Global Catalogue of Microorganisms (GCM) 10K type strain sequencing project: providing services to taxonomists for standard genome sequencing and annotation.</title>
        <authorList>
            <consortium name="The Broad Institute Genomics Platform"/>
            <consortium name="The Broad Institute Genome Sequencing Center for Infectious Disease"/>
            <person name="Wu L."/>
            <person name="Ma J."/>
        </authorList>
    </citation>
    <scope>NUCLEOTIDE SEQUENCE [LARGE SCALE GENOMIC DNA]</scope>
    <source>
        <strain evidence="15">CGMCC 1.10832</strain>
    </source>
</reference>
<dbReference type="CDD" id="cd09599">
    <property type="entry name" value="M1_LTA4H"/>
    <property type="match status" value="1"/>
</dbReference>
<evidence type="ECO:0000256" key="3">
    <source>
        <dbReference type="ARBA" id="ARBA00004496"/>
    </source>
</evidence>
<protein>
    <recommendedName>
        <fullName evidence="6">Aminopeptidase N</fullName>
        <ecNumber evidence="5">3.4.11.2</ecNumber>
    </recommendedName>
</protein>
<dbReference type="InterPro" id="IPR042097">
    <property type="entry name" value="Aminopeptidase_N-like_N_sf"/>
</dbReference>
<dbReference type="InterPro" id="IPR027268">
    <property type="entry name" value="Peptidase_M4/M1_CTD_sf"/>
</dbReference>
<dbReference type="GO" id="GO:0004177">
    <property type="term" value="F:aminopeptidase activity"/>
    <property type="evidence" value="ECO:0007669"/>
    <property type="project" value="UniProtKB-KW"/>
</dbReference>